<keyword evidence="1" id="KW-0677">Repeat</keyword>
<evidence type="ECO:0000256" key="1">
    <source>
        <dbReference type="ARBA" id="ARBA00022737"/>
    </source>
</evidence>
<evidence type="ECO:0000256" key="4">
    <source>
        <dbReference type="SAM" id="MobiDB-lite"/>
    </source>
</evidence>
<dbReference type="GO" id="GO:0071356">
    <property type="term" value="P:cellular response to tumor necrosis factor"/>
    <property type="evidence" value="ECO:0007669"/>
    <property type="project" value="TreeGrafter"/>
</dbReference>
<feature type="compositionally biased region" description="Basic and acidic residues" evidence="4">
    <location>
        <begin position="122"/>
        <end position="131"/>
    </location>
</feature>
<protein>
    <submittedName>
        <fullName evidence="5">B-cell lymphoma 3 protein</fullName>
    </submittedName>
</protein>
<dbReference type="PANTHER" id="PTHR46680">
    <property type="entry name" value="NF-KAPPA-B INHIBITOR ALPHA"/>
    <property type="match status" value="1"/>
</dbReference>
<dbReference type="PROSITE" id="PS50088">
    <property type="entry name" value="ANK_REPEAT"/>
    <property type="match status" value="5"/>
</dbReference>
<feature type="compositionally biased region" description="Low complexity" evidence="4">
    <location>
        <begin position="449"/>
        <end position="465"/>
    </location>
</feature>
<feature type="repeat" description="ANK" evidence="3">
    <location>
        <begin position="248"/>
        <end position="280"/>
    </location>
</feature>
<dbReference type="OrthoDB" id="10254947at2759"/>
<keyword evidence="2 3" id="KW-0040">ANK repeat</keyword>
<dbReference type="Pfam" id="PF00023">
    <property type="entry name" value="Ank"/>
    <property type="match status" value="1"/>
</dbReference>
<evidence type="ECO:0000256" key="3">
    <source>
        <dbReference type="PROSITE-ProRule" id="PRU00023"/>
    </source>
</evidence>
<dbReference type="PANTHER" id="PTHR46680:SF2">
    <property type="entry name" value="NF-KAPPA-B INHIBITOR ZETA"/>
    <property type="match status" value="1"/>
</dbReference>
<dbReference type="InterPro" id="IPR051070">
    <property type="entry name" value="NF-kappa-B_inhibitor"/>
</dbReference>
<dbReference type="InterPro" id="IPR036770">
    <property type="entry name" value="Ankyrin_rpt-contain_sf"/>
</dbReference>
<gene>
    <name evidence="5" type="ORF">IRJ41_008520</name>
</gene>
<dbReference type="Proteomes" id="UP001059041">
    <property type="component" value="Linkage Group LG8"/>
</dbReference>
<feature type="region of interest" description="Disordered" evidence="4">
    <location>
        <begin position="448"/>
        <end position="513"/>
    </location>
</feature>
<feature type="region of interest" description="Disordered" evidence="4">
    <location>
        <begin position="576"/>
        <end position="611"/>
    </location>
</feature>
<evidence type="ECO:0000256" key="2">
    <source>
        <dbReference type="ARBA" id="ARBA00023043"/>
    </source>
</evidence>
<feature type="compositionally biased region" description="Basic and acidic residues" evidence="4">
    <location>
        <begin position="19"/>
        <end position="43"/>
    </location>
</feature>
<feature type="compositionally biased region" description="Polar residues" evidence="4">
    <location>
        <begin position="488"/>
        <end position="508"/>
    </location>
</feature>
<accession>A0A9W7WQQ9</accession>
<feature type="compositionally biased region" description="Polar residues" evidence="4">
    <location>
        <begin position="77"/>
        <end position="92"/>
    </location>
</feature>
<dbReference type="SMART" id="SM00248">
    <property type="entry name" value="ANK"/>
    <property type="match status" value="6"/>
</dbReference>
<dbReference type="InterPro" id="IPR002110">
    <property type="entry name" value="Ankyrin_rpt"/>
</dbReference>
<name>A0A9W7WQQ9_TRIRA</name>
<organism evidence="5 6">
    <name type="scientific">Triplophysa rosa</name>
    <name type="common">Cave loach</name>
    <dbReference type="NCBI Taxonomy" id="992332"/>
    <lineage>
        <taxon>Eukaryota</taxon>
        <taxon>Metazoa</taxon>
        <taxon>Chordata</taxon>
        <taxon>Craniata</taxon>
        <taxon>Vertebrata</taxon>
        <taxon>Euteleostomi</taxon>
        <taxon>Actinopterygii</taxon>
        <taxon>Neopterygii</taxon>
        <taxon>Teleostei</taxon>
        <taxon>Ostariophysi</taxon>
        <taxon>Cypriniformes</taxon>
        <taxon>Nemacheilidae</taxon>
        <taxon>Triplophysa</taxon>
    </lineage>
</organism>
<feature type="compositionally biased region" description="Polar residues" evidence="4">
    <location>
        <begin position="1"/>
        <end position="10"/>
    </location>
</feature>
<dbReference type="EMBL" id="JAFHDT010000008">
    <property type="protein sequence ID" value="KAI7806586.1"/>
    <property type="molecule type" value="Genomic_DNA"/>
</dbReference>
<reference evidence="5" key="1">
    <citation type="submission" date="2021-02" db="EMBL/GenBank/DDBJ databases">
        <title>Comparative genomics reveals that relaxation of natural selection precedes convergent phenotypic evolution of cavefish.</title>
        <authorList>
            <person name="Peng Z."/>
        </authorList>
    </citation>
    <scope>NUCLEOTIDE SEQUENCE</scope>
    <source>
        <tissue evidence="5">Muscle</tissue>
    </source>
</reference>
<dbReference type="PRINTS" id="PR01415">
    <property type="entry name" value="ANKYRIN"/>
</dbReference>
<feature type="compositionally biased region" description="Polar residues" evidence="4">
    <location>
        <begin position="60"/>
        <end position="69"/>
    </location>
</feature>
<feature type="repeat" description="ANK" evidence="3">
    <location>
        <begin position="386"/>
        <end position="418"/>
    </location>
</feature>
<feature type="compositionally biased region" description="Low complexity" evidence="4">
    <location>
        <begin position="473"/>
        <end position="487"/>
    </location>
</feature>
<comment type="caution">
    <text evidence="5">The sequence shown here is derived from an EMBL/GenBank/DDBJ whole genome shotgun (WGS) entry which is preliminary data.</text>
</comment>
<feature type="repeat" description="ANK" evidence="3">
    <location>
        <begin position="211"/>
        <end position="233"/>
    </location>
</feature>
<dbReference type="GO" id="GO:0051059">
    <property type="term" value="F:NF-kappaB binding"/>
    <property type="evidence" value="ECO:0007669"/>
    <property type="project" value="TreeGrafter"/>
</dbReference>
<dbReference type="Gene3D" id="1.25.40.20">
    <property type="entry name" value="Ankyrin repeat-containing domain"/>
    <property type="match status" value="1"/>
</dbReference>
<keyword evidence="6" id="KW-1185">Reference proteome</keyword>
<proteinExistence type="predicted"/>
<sequence>MTMSGSNHTLPSAPLDLTNKTRERQRSTDDQNQTRHTPEKQVESAHTCSDGQAIHPRDTFNGSSSTSPSDDAKVMAQTRSITPRMNCDNPTDTAGKPADSSFSKLPIRKRPFPVDPSSESEPQNKLKEERCGPGPKAHRNQSHSDRDAQRTVNDHERNFVQTFPAYFFAGCPYNQWPQRHIGGPALSSPPPLESSDRPLADIAAATHQDEDGDTPLHIAVVKENGELVRWLIEIFRRAHRDLDIFNNLRQTPLHLAVITHQPSLVKALLDAGADPGALDRHGQTALHLCCEHGEAYCLDVILRHYSHNPSPHLEIRNYEGLTPLHLAVQNRDKTLAKILLDRGAEINAGDNKSGRSPLMHAVENDCIDMVSLLIESGCDVNAQSYSGNTALHSACGRGRIEIVRLLLKNGADSSLKNNHNDTAIMVAKNKKVSDVLRGKGTRSYTVKALSSNNGSLSPGSSNHSPRLTPTHQSSTSLSPVASVSHSPRSQSVESISGRQSPVNGNENTRMPMLPRSLHNITADNEATYGMQLHPFLWFSPSFSHIHRRTLIAGPYYDVHNPPYYTNAHIIGIPVPVSPSQGTVNQSRPSSHSSDQSDMSTMSINSEERGVS</sequence>
<feature type="repeat" description="ANK" evidence="3">
    <location>
        <begin position="353"/>
        <end position="385"/>
    </location>
</feature>
<dbReference type="Pfam" id="PF12796">
    <property type="entry name" value="Ank_2"/>
    <property type="match status" value="2"/>
</dbReference>
<feature type="repeat" description="ANK" evidence="3">
    <location>
        <begin position="319"/>
        <end position="351"/>
    </location>
</feature>
<dbReference type="PROSITE" id="PS50297">
    <property type="entry name" value="ANK_REP_REGION"/>
    <property type="match status" value="5"/>
</dbReference>
<dbReference type="SUPFAM" id="SSF48403">
    <property type="entry name" value="Ankyrin repeat"/>
    <property type="match status" value="1"/>
</dbReference>
<dbReference type="GO" id="GO:0005829">
    <property type="term" value="C:cytosol"/>
    <property type="evidence" value="ECO:0007669"/>
    <property type="project" value="TreeGrafter"/>
</dbReference>
<feature type="compositionally biased region" description="Low complexity" evidence="4">
    <location>
        <begin position="585"/>
        <end position="602"/>
    </location>
</feature>
<evidence type="ECO:0000313" key="5">
    <source>
        <dbReference type="EMBL" id="KAI7806586.1"/>
    </source>
</evidence>
<dbReference type="AlphaFoldDB" id="A0A9W7WQQ9"/>
<feature type="region of interest" description="Disordered" evidence="4">
    <location>
        <begin position="1"/>
        <end position="150"/>
    </location>
</feature>
<evidence type="ECO:0000313" key="6">
    <source>
        <dbReference type="Proteomes" id="UP001059041"/>
    </source>
</evidence>